<sequence length="176" mass="19477">MKIFTLNIIIFTIISMSGCVSNYYMHPDAGTELEGYVVPIFQNRKVTLINMQSFNDNIVILRRAGSVGYANPKEFTDTVIAITGRELIKHGLDVSQNASKVIKISVDYIATDLGWNIESKVIMSVETGDGYTSKYTGIDSKTSWGPRGASDQYSVVLMRAVGEMLSDKKIINYLSS</sequence>
<dbReference type="PROSITE" id="PS51257">
    <property type="entry name" value="PROKAR_LIPOPROTEIN"/>
    <property type="match status" value="1"/>
</dbReference>
<protein>
    <recommendedName>
        <fullName evidence="3">Lipoprotein</fullName>
    </recommendedName>
</protein>
<dbReference type="RefSeq" id="WP_151156451.1">
    <property type="nucleotide sequence ID" value="NZ_VZRA01000002.1"/>
</dbReference>
<comment type="caution">
    <text evidence="1">The sequence shown here is derived from an EMBL/GenBank/DDBJ whole genome shotgun (WGS) entry which is preliminary data.</text>
</comment>
<evidence type="ECO:0000313" key="2">
    <source>
        <dbReference type="Proteomes" id="UP000798046"/>
    </source>
</evidence>
<evidence type="ECO:0000313" key="1">
    <source>
        <dbReference type="EMBL" id="KAB0670076.1"/>
    </source>
</evidence>
<proteinExistence type="predicted"/>
<evidence type="ECO:0008006" key="3">
    <source>
        <dbReference type="Google" id="ProtNLM"/>
    </source>
</evidence>
<keyword evidence="2" id="KW-1185">Reference proteome</keyword>
<reference evidence="1 2" key="1">
    <citation type="journal article" date="2020" name="Microorganisms">
        <title>Description of Three Novel Members in the Family Geobacteraceae, Oryzomonas japonicum gen. nov., sp. nov., Oryzomonas sagensis sp. nov., and Oryzomonas ruber sp. nov.</title>
        <authorList>
            <person name="Xu Z."/>
            <person name="Masuda Y."/>
            <person name="Hayakawa C."/>
            <person name="Ushijima N."/>
            <person name="Kawano K."/>
            <person name="Shiratori Y."/>
            <person name="Senoo K."/>
            <person name="Itoh H."/>
        </authorList>
    </citation>
    <scope>NUCLEOTIDE SEQUENCE [LARGE SCALE GENOMIC DNA]</scope>
    <source>
        <strain evidence="1 2">Red100</strain>
    </source>
</reference>
<dbReference type="Proteomes" id="UP000798046">
    <property type="component" value="Unassembled WGS sequence"/>
</dbReference>
<accession>A0ABQ6TN61</accession>
<organism evidence="1 2">
    <name type="scientific">Oryzomonas sagensis</name>
    <dbReference type="NCBI Taxonomy" id="2603857"/>
    <lineage>
        <taxon>Bacteria</taxon>
        <taxon>Pseudomonadati</taxon>
        <taxon>Thermodesulfobacteriota</taxon>
        <taxon>Desulfuromonadia</taxon>
        <taxon>Geobacterales</taxon>
        <taxon>Geobacteraceae</taxon>
        <taxon>Oryzomonas</taxon>
    </lineage>
</organism>
<gene>
    <name evidence="1" type="ORF">F6V30_07885</name>
</gene>
<dbReference type="EMBL" id="VZRA01000002">
    <property type="protein sequence ID" value="KAB0670076.1"/>
    <property type="molecule type" value="Genomic_DNA"/>
</dbReference>
<name>A0ABQ6TN61_9BACT</name>